<evidence type="ECO:0000313" key="6">
    <source>
        <dbReference type="Proteomes" id="UP000001996"/>
    </source>
</evidence>
<dbReference type="GO" id="GO:0003729">
    <property type="term" value="F:mRNA binding"/>
    <property type="evidence" value="ECO:0007669"/>
    <property type="project" value="TreeGrafter"/>
</dbReference>
<keyword evidence="6" id="KW-1185">Reference proteome</keyword>
<organism evidence="5 6">
    <name type="scientific">Lodderomyces elongisporus (strain ATCC 11503 / CBS 2605 / JCM 1781 / NBRC 1676 / NRRL YB-4239)</name>
    <name type="common">Yeast</name>
    <name type="synonym">Saccharomyces elongisporus</name>
    <dbReference type="NCBI Taxonomy" id="379508"/>
    <lineage>
        <taxon>Eukaryota</taxon>
        <taxon>Fungi</taxon>
        <taxon>Dikarya</taxon>
        <taxon>Ascomycota</taxon>
        <taxon>Saccharomycotina</taxon>
        <taxon>Pichiomycetes</taxon>
        <taxon>Debaryomycetaceae</taxon>
        <taxon>Candida/Lodderomyces clade</taxon>
        <taxon>Lodderomyces</taxon>
    </lineage>
</organism>
<dbReference type="PANTHER" id="PTHR14089:SF8">
    <property type="entry name" value="RNA-BINDING PROTEIN MRN1"/>
    <property type="match status" value="1"/>
</dbReference>
<dbReference type="InterPro" id="IPR035979">
    <property type="entry name" value="RBD_domain_sf"/>
</dbReference>
<evidence type="ECO:0000256" key="1">
    <source>
        <dbReference type="ARBA" id="ARBA00022884"/>
    </source>
</evidence>
<dbReference type="AlphaFoldDB" id="A5DX01"/>
<dbReference type="GeneID" id="5234654"/>
<dbReference type="InterPro" id="IPR039171">
    <property type="entry name" value="Cwc2/Slt11"/>
</dbReference>
<dbReference type="STRING" id="379508.A5DX01"/>
<feature type="region of interest" description="Disordered" evidence="3">
    <location>
        <begin position="703"/>
        <end position="727"/>
    </location>
</feature>
<feature type="compositionally biased region" description="Basic and acidic residues" evidence="3">
    <location>
        <begin position="516"/>
        <end position="525"/>
    </location>
</feature>
<dbReference type="EMBL" id="CH981525">
    <property type="protein sequence ID" value="EDK43709.1"/>
    <property type="molecule type" value="Genomic_DNA"/>
</dbReference>
<dbReference type="Pfam" id="PF00076">
    <property type="entry name" value="RRM_1"/>
    <property type="match status" value="1"/>
</dbReference>
<feature type="domain" description="RRM" evidence="4">
    <location>
        <begin position="135"/>
        <end position="210"/>
    </location>
</feature>
<dbReference type="GO" id="GO:0010494">
    <property type="term" value="C:cytoplasmic stress granule"/>
    <property type="evidence" value="ECO:0007669"/>
    <property type="project" value="TreeGrafter"/>
</dbReference>
<gene>
    <name evidence="5" type="ORF">LELG_01888</name>
</gene>
<dbReference type="InParanoid" id="A5DX01"/>
<proteinExistence type="predicted"/>
<feature type="region of interest" description="Disordered" evidence="3">
    <location>
        <begin position="338"/>
        <end position="359"/>
    </location>
</feature>
<evidence type="ECO:0000259" key="4">
    <source>
        <dbReference type="PROSITE" id="PS50102"/>
    </source>
</evidence>
<feature type="compositionally biased region" description="Basic residues" evidence="3">
    <location>
        <begin position="716"/>
        <end position="727"/>
    </location>
</feature>
<keyword evidence="1 2" id="KW-0694">RNA-binding</keyword>
<reference evidence="5 6" key="1">
    <citation type="journal article" date="2009" name="Nature">
        <title>Evolution of pathogenicity and sexual reproduction in eight Candida genomes.</title>
        <authorList>
            <person name="Butler G."/>
            <person name="Rasmussen M.D."/>
            <person name="Lin M.F."/>
            <person name="Santos M.A."/>
            <person name="Sakthikumar S."/>
            <person name="Munro C.A."/>
            <person name="Rheinbay E."/>
            <person name="Grabherr M."/>
            <person name="Forche A."/>
            <person name="Reedy J.L."/>
            <person name="Agrafioti I."/>
            <person name="Arnaud M.B."/>
            <person name="Bates S."/>
            <person name="Brown A.J."/>
            <person name="Brunke S."/>
            <person name="Costanzo M.C."/>
            <person name="Fitzpatrick D.A."/>
            <person name="de Groot P.W."/>
            <person name="Harris D."/>
            <person name="Hoyer L.L."/>
            <person name="Hube B."/>
            <person name="Klis F.M."/>
            <person name="Kodira C."/>
            <person name="Lennard N."/>
            <person name="Logue M.E."/>
            <person name="Martin R."/>
            <person name="Neiman A.M."/>
            <person name="Nikolaou E."/>
            <person name="Quail M.A."/>
            <person name="Quinn J."/>
            <person name="Santos M.C."/>
            <person name="Schmitzberger F.F."/>
            <person name="Sherlock G."/>
            <person name="Shah P."/>
            <person name="Silverstein K.A."/>
            <person name="Skrzypek M.S."/>
            <person name="Soll D."/>
            <person name="Staggs R."/>
            <person name="Stansfield I."/>
            <person name="Stumpf M.P."/>
            <person name="Sudbery P.E."/>
            <person name="Srikantha T."/>
            <person name="Zeng Q."/>
            <person name="Berman J."/>
            <person name="Berriman M."/>
            <person name="Heitman J."/>
            <person name="Gow N.A."/>
            <person name="Lorenz M.C."/>
            <person name="Birren B.W."/>
            <person name="Kellis M."/>
            <person name="Cuomo C.A."/>
        </authorList>
    </citation>
    <scope>NUCLEOTIDE SEQUENCE [LARGE SCALE GENOMIC DNA]</scope>
    <source>
        <strain evidence="6">ATCC 11503 / BCRC 21390 / CBS 2605 / JCM 1781 / NBRC 1676 / NRRL YB-4239</strain>
    </source>
</reference>
<dbReference type="KEGG" id="lel:PVL30_001857"/>
<dbReference type="Gene3D" id="3.30.70.330">
    <property type="match status" value="2"/>
</dbReference>
<feature type="compositionally biased region" description="Basic and acidic residues" evidence="3">
    <location>
        <begin position="441"/>
        <end position="450"/>
    </location>
</feature>
<dbReference type="HOGENOM" id="CLU_380855_0_0_1"/>
<dbReference type="VEuPathDB" id="FungiDB:LELG_01888"/>
<dbReference type="Proteomes" id="UP000001996">
    <property type="component" value="Unassembled WGS sequence"/>
</dbReference>
<feature type="compositionally biased region" description="Polar residues" evidence="3">
    <location>
        <begin position="430"/>
        <end position="440"/>
    </location>
</feature>
<feature type="compositionally biased region" description="Polar residues" evidence="3">
    <location>
        <begin position="347"/>
        <end position="359"/>
    </location>
</feature>
<dbReference type="InterPro" id="IPR012677">
    <property type="entry name" value="Nucleotide-bd_a/b_plait_sf"/>
</dbReference>
<sequence>MSSFTASPNEKELPEELGILDPVSPNSSDIDNASPIVRERYNDTSEDGCIQSTISNGAYSIISSNQEYLNHMHYPSGHNSDHHPGIIVPVSRDFTPSFTPSSPPYTSHSNHSYLSSQFYLPQHPPSSIHEFNGNRSIYLGNLHPNTTVEEIANNVRAGGLVESINYLPEKRVCFITFVDAVVAHKFYVNHQVLHQLVIHGYDIVVGWAKQHSGPLHRDIALAVTAGASRNVYIGIKPNRDENGFKPMMPSEDELREDFSKIGELEQINFYHNKDCGFLNFVNITDAIAVVEAFESDEMDGVYRLSKALYGNQDHANQFYHKYKEFKISYAKDRCGNQPKFSFRKKPNGSQGSTYQQYQEQLHSSLRKYNKDKFTKTRYSESSNARDANEPLSDEAAMIFGIVNNSVQSNGTTNGSLGKEQTHSTDKTLKKQNGSSSNGATDRTRSEHEHAGNQLEMPTIEESKETITEEQPEKEKAGEAEAEEEDDEAEEEEEEDDDDDEDVSIIIGSEDMSFSFDRSEEKERSKAPNSKNTRYAQRKLRKQYQNNYDKDYADLHRGKVSRSSSNVLLSSSVNYQYSPYIQPQSVYYFPLASRNSSTSSFRTNRSQHSQKWHSTLPQGNAGYPIQPVPYPQQVFAMQQQPGQYHGQQYPQIRYIPVIQNQVVSPNLQAPSYNLGEHRSSGSEVMAQYLAKTQRNQMIYEPVDKNGVERGTPGKYSIRGKTHHNGLKR</sequence>
<dbReference type="PROSITE" id="PS50102">
    <property type="entry name" value="RRM"/>
    <property type="match status" value="2"/>
</dbReference>
<dbReference type="InterPro" id="IPR000504">
    <property type="entry name" value="RRM_dom"/>
</dbReference>
<feature type="compositionally biased region" description="Basic and acidic residues" evidence="3">
    <location>
        <begin position="419"/>
        <end position="428"/>
    </location>
</feature>
<protein>
    <recommendedName>
        <fullName evidence="4">RRM domain-containing protein</fullName>
    </recommendedName>
</protein>
<dbReference type="SMART" id="SM00360">
    <property type="entry name" value="RRM"/>
    <property type="match status" value="2"/>
</dbReference>
<feature type="compositionally biased region" description="Acidic residues" evidence="3">
    <location>
        <begin position="479"/>
        <end position="502"/>
    </location>
</feature>
<feature type="compositionally biased region" description="Basic and acidic residues" evidence="3">
    <location>
        <begin position="460"/>
        <end position="478"/>
    </location>
</feature>
<feature type="domain" description="RRM" evidence="4">
    <location>
        <begin position="229"/>
        <end position="332"/>
    </location>
</feature>
<dbReference type="OrthoDB" id="6407164at2759"/>
<name>A5DX01_LODEL</name>
<evidence type="ECO:0000313" key="5">
    <source>
        <dbReference type="EMBL" id="EDK43709.1"/>
    </source>
</evidence>
<dbReference type="SUPFAM" id="SSF54928">
    <property type="entry name" value="RNA-binding domain, RBD"/>
    <property type="match status" value="2"/>
</dbReference>
<feature type="region of interest" description="Disordered" evidence="3">
    <location>
        <begin position="1"/>
        <end position="33"/>
    </location>
</feature>
<accession>A5DX01</accession>
<dbReference type="PANTHER" id="PTHR14089">
    <property type="entry name" value="PRE-MRNA-SPLICING FACTOR RBM22"/>
    <property type="match status" value="1"/>
</dbReference>
<feature type="region of interest" description="Disordered" evidence="3">
    <location>
        <begin position="408"/>
        <end position="536"/>
    </location>
</feature>
<evidence type="ECO:0000256" key="3">
    <source>
        <dbReference type="SAM" id="MobiDB-lite"/>
    </source>
</evidence>
<dbReference type="eggNOG" id="KOG0118">
    <property type="taxonomic scope" value="Eukaryota"/>
</dbReference>
<evidence type="ECO:0000256" key="2">
    <source>
        <dbReference type="PROSITE-ProRule" id="PRU00176"/>
    </source>
</evidence>